<dbReference type="AlphaFoldDB" id="M1WIB8"/>
<dbReference type="Proteomes" id="UP000016801">
    <property type="component" value="Unassembled WGS sequence"/>
</dbReference>
<sequence>MEEHDMEGHDDSVVQYGGRQSHLHNQILLRTDKIGKLKIRPQRDTLAIRPRERITTAETVSASPISKVTMNPSSSDRAADENRAAVANTRLRGTQGATVSPRDKLPEYLKKVYDTFAACISDKASLVDVWEKRFYPVLVKAVVEVNSIARADERKKDKQLTADCIKHAVKDAVTEVLNESKDAVKDAVSEALNAPPPSWATIAARGAAVGSTPIPRSSPPPMAVPSRVHREVVIKGTTISDAVTGRKPEEIVTAVNGAIKAPAAVAARRLRSGDTVVTFKEPARPHVEADGWVKTAFGPDAVLSRRLYTVIVKSFPVRLSDKQDTTEIAKRMSASNGPIAKVTARKPRASAKFAPLIIAVDGVEAANKLCRDGIVYQSEIFDAEPYNAAVNPRQCYRCHKFGHIAVHCEAPARCGRCSAGKHDRGDEDCPALKGDIRPRCLNCAGTHPAWSRECPTANAEWDKAREAYLNRPTCFASPAATEESRLHEPAASPSQEAPPRRKVGRPVGSRNRTQTAPTEIVTRLTRATSERAQRDQTIPATQQPPASTVDSTATGTVATQRL</sequence>
<evidence type="ECO:0000256" key="1">
    <source>
        <dbReference type="PROSITE-ProRule" id="PRU00047"/>
    </source>
</evidence>
<evidence type="ECO:0000259" key="3">
    <source>
        <dbReference type="PROSITE" id="PS50158"/>
    </source>
</evidence>
<dbReference type="EMBL" id="CAGA01000080">
    <property type="protein sequence ID" value="CCE34204.1"/>
    <property type="molecule type" value="Genomic_DNA"/>
</dbReference>
<feature type="region of interest" description="Disordered" evidence="2">
    <location>
        <begin position="479"/>
        <end position="562"/>
    </location>
</feature>
<dbReference type="InterPro" id="IPR001878">
    <property type="entry name" value="Znf_CCHC"/>
</dbReference>
<proteinExistence type="predicted"/>
<dbReference type="GO" id="GO:0003676">
    <property type="term" value="F:nucleic acid binding"/>
    <property type="evidence" value="ECO:0007669"/>
    <property type="project" value="InterPro"/>
</dbReference>
<feature type="domain" description="CCHC-type" evidence="3">
    <location>
        <begin position="395"/>
        <end position="408"/>
    </location>
</feature>
<dbReference type="GO" id="GO:0008270">
    <property type="term" value="F:zinc ion binding"/>
    <property type="evidence" value="ECO:0007669"/>
    <property type="project" value="UniProtKB-KW"/>
</dbReference>
<keyword evidence="1" id="KW-0863">Zinc-finger</keyword>
<reference evidence="4 5" key="1">
    <citation type="journal article" date="2013" name="PLoS Genet.">
        <title>Plant-symbiotic fungi as chemical engineers: Multi-genome analysis of the Clavicipitaceae reveals dynamics of alkaloid loci.</title>
        <authorList>
            <person name="Schardl C.L."/>
            <person name="Young C.A."/>
            <person name="Hesse U."/>
            <person name="Amyotte S.G."/>
            <person name="Andreeva K."/>
            <person name="Calie P.J."/>
            <person name="Fleetwood D.J."/>
            <person name="Haws D.C."/>
            <person name="Moore N."/>
            <person name="Oeser B."/>
            <person name="Panaccione D.G."/>
            <person name="Schweri K.K."/>
            <person name="Voisey C.R."/>
            <person name="Farman M.L."/>
            <person name="Jaromczyk J.W."/>
            <person name="Roe B.A."/>
            <person name="O'Sullivan D.M."/>
            <person name="Scott B."/>
            <person name="Tudzynski P."/>
            <person name="An Z."/>
            <person name="Arnaoudova E.G."/>
            <person name="Bullock C.T."/>
            <person name="Charlton N.D."/>
            <person name="Chen L."/>
            <person name="Cox M."/>
            <person name="Dinkins R.D."/>
            <person name="Florea S."/>
            <person name="Glenn A.E."/>
            <person name="Gordon A."/>
            <person name="Gueldener U."/>
            <person name="Harris D.R."/>
            <person name="Hollin W."/>
            <person name="Jaromczyk J."/>
            <person name="Johnson R.D."/>
            <person name="Khan A.K."/>
            <person name="Leistner E."/>
            <person name="Leuchtmann A."/>
            <person name="Li C."/>
            <person name="Liu J."/>
            <person name="Liu J."/>
            <person name="Liu M."/>
            <person name="Mace W."/>
            <person name="Machado C."/>
            <person name="Nagabhyru P."/>
            <person name="Pan J."/>
            <person name="Schmid J."/>
            <person name="Sugawara K."/>
            <person name="Steiner U."/>
            <person name="Takach J.E."/>
            <person name="Tanaka E."/>
            <person name="Webb J.S."/>
            <person name="Wilson E.V."/>
            <person name="Wiseman J.L."/>
            <person name="Yoshida R."/>
            <person name="Zeng Z."/>
        </authorList>
    </citation>
    <scope>NUCLEOTIDE SEQUENCE [LARGE SCALE GENOMIC DNA]</scope>
    <source>
        <strain evidence="4 5">20.1</strain>
    </source>
</reference>
<keyword evidence="1" id="KW-0862">Zinc</keyword>
<feature type="compositionally biased region" description="Polar residues" evidence="2">
    <location>
        <begin position="535"/>
        <end position="562"/>
    </location>
</feature>
<dbReference type="STRING" id="1111077.M1WIB8"/>
<protein>
    <recommendedName>
        <fullName evidence="3">CCHC-type domain-containing protein</fullName>
    </recommendedName>
</protein>
<comment type="caution">
    <text evidence="4">The sequence shown here is derived from an EMBL/GenBank/DDBJ whole genome shotgun (WGS) entry which is preliminary data.</text>
</comment>
<evidence type="ECO:0000313" key="4">
    <source>
        <dbReference type="EMBL" id="CCE34204.1"/>
    </source>
</evidence>
<name>M1WIB8_CLAP2</name>
<dbReference type="HOGENOM" id="CLU_035431_0_0_1"/>
<keyword evidence="1" id="KW-0479">Metal-binding</keyword>
<dbReference type="OrthoDB" id="5429923at2759"/>
<gene>
    <name evidence="4" type="ORF">CPUR_08136</name>
</gene>
<evidence type="ECO:0000313" key="5">
    <source>
        <dbReference type="Proteomes" id="UP000016801"/>
    </source>
</evidence>
<keyword evidence="5" id="KW-1185">Reference proteome</keyword>
<dbReference type="PROSITE" id="PS50158">
    <property type="entry name" value="ZF_CCHC"/>
    <property type="match status" value="1"/>
</dbReference>
<organism evidence="4 5">
    <name type="scientific">Claviceps purpurea (strain 20.1)</name>
    <name type="common">Ergot fungus</name>
    <name type="synonym">Sphacelia segetum</name>
    <dbReference type="NCBI Taxonomy" id="1111077"/>
    <lineage>
        <taxon>Eukaryota</taxon>
        <taxon>Fungi</taxon>
        <taxon>Dikarya</taxon>
        <taxon>Ascomycota</taxon>
        <taxon>Pezizomycotina</taxon>
        <taxon>Sordariomycetes</taxon>
        <taxon>Hypocreomycetidae</taxon>
        <taxon>Hypocreales</taxon>
        <taxon>Clavicipitaceae</taxon>
        <taxon>Claviceps</taxon>
    </lineage>
</organism>
<accession>M1WIB8</accession>
<dbReference type="VEuPathDB" id="FungiDB:CPUR_08136"/>
<dbReference type="eggNOG" id="ENOG502SCIP">
    <property type="taxonomic scope" value="Eukaryota"/>
</dbReference>
<evidence type="ECO:0000256" key="2">
    <source>
        <dbReference type="SAM" id="MobiDB-lite"/>
    </source>
</evidence>